<keyword evidence="3" id="KW-1185">Reference proteome</keyword>
<gene>
    <name evidence="2" type="ORF">IMSHALPRED_009921</name>
</gene>
<proteinExistence type="predicted"/>
<dbReference type="OrthoDB" id="66095at2759"/>
<evidence type="ECO:0000313" key="2">
    <source>
        <dbReference type="EMBL" id="CAF9911089.1"/>
    </source>
</evidence>
<reference evidence="2" key="1">
    <citation type="submission" date="2021-03" db="EMBL/GenBank/DDBJ databases">
        <authorList>
            <person name="Tagirdzhanova G."/>
        </authorList>
    </citation>
    <scope>NUCLEOTIDE SEQUENCE</scope>
</reference>
<feature type="compositionally biased region" description="Low complexity" evidence="1">
    <location>
        <begin position="280"/>
        <end position="295"/>
    </location>
</feature>
<evidence type="ECO:0000313" key="3">
    <source>
        <dbReference type="Proteomes" id="UP000664534"/>
    </source>
</evidence>
<feature type="region of interest" description="Disordered" evidence="1">
    <location>
        <begin position="1"/>
        <end position="27"/>
    </location>
</feature>
<organism evidence="2 3">
    <name type="scientific">Imshaugia aleurites</name>
    <dbReference type="NCBI Taxonomy" id="172621"/>
    <lineage>
        <taxon>Eukaryota</taxon>
        <taxon>Fungi</taxon>
        <taxon>Dikarya</taxon>
        <taxon>Ascomycota</taxon>
        <taxon>Pezizomycotina</taxon>
        <taxon>Lecanoromycetes</taxon>
        <taxon>OSLEUM clade</taxon>
        <taxon>Lecanoromycetidae</taxon>
        <taxon>Lecanorales</taxon>
        <taxon>Lecanorineae</taxon>
        <taxon>Parmeliaceae</taxon>
        <taxon>Imshaugia</taxon>
    </lineage>
</organism>
<protein>
    <submittedName>
        <fullName evidence="2">Uncharacterized protein</fullName>
    </submittedName>
</protein>
<comment type="caution">
    <text evidence="2">The sequence shown here is derived from an EMBL/GenBank/DDBJ whole genome shotgun (WGS) entry which is preliminary data.</text>
</comment>
<dbReference type="AlphaFoldDB" id="A0A8H3EQY8"/>
<sequence length="397" mass="44494">MLNRMSSSGKKRESMNVTSPQNAGETFTFSAAPGNLDPYTHSDQPPYFDLRKCPSMASVIALRHYLSLSRNLPNEIIDMILDLAEYWPHSSSILDMTTRVYSGHMCYGSYPARPRQKLGRLLSTPESRREWKENGFLIRTPPLGWYCVSETDPPKQHATNPSPTTHPRAKSKPLIPIPPPPTWLPPRGVHPARRVVFEILSREERPENTHKPGSTFCYASSKTSFDATVDTISFPKTTKRSVNRGIDPLLWTADAATTHCINHQPPDVCYAIRSKCPNPAQSSSSPSSFASASAKPKPKSKSPDAETHASGVTKNYTAHNRKVVRTWRYDGAERCYLPTTDRDFGSEDATEFVRGLREGDCVGLWARARRSGERRRRLGGAWCNVVDRVAIHVFWAV</sequence>
<feature type="region of interest" description="Disordered" evidence="1">
    <location>
        <begin position="280"/>
        <end position="314"/>
    </location>
</feature>
<evidence type="ECO:0000256" key="1">
    <source>
        <dbReference type="SAM" id="MobiDB-lite"/>
    </source>
</evidence>
<feature type="region of interest" description="Disordered" evidence="1">
    <location>
        <begin position="150"/>
        <end position="186"/>
    </location>
</feature>
<feature type="compositionally biased region" description="Pro residues" evidence="1">
    <location>
        <begin position="175"/>
        <end position="184"/>
    </location>
</feature>
<accession>A0A8H3EQY8</accession>
<dbReference type="EMBL" id="CAJPDT010000008">
    <property type="protein sequence ID" value="CAF9911089.1"/>
    <property type="molecule type" value="Genomic_DNA"/>
</dbReference>
<name>A0A8H3EQY8_9LECA</name>
<feature type="compositionally biased region" description="Polar residues" evidence="1">
    <location>
        <begin position="15"/>
        <end position="27"/>
    </location>
</feature>
<dbReference type="Proteomes" id="UP000664534">
    <property type="component" value="Unassembled WGS sequence"/>
</dbReference>